<dbReference type="EMBL" id="ML170165">
    <property type="protein sequence ID" value="TDL25080.1"/>
    <property type="molecule type" value="Genomic_DNA"/>
</dbReference>
<feature type="region of interest" description="Disordered" evidence="2">
    <location>
        <begin position="1143"/>
        <end position="1167"/>
    </location>
</feature>
<evidence type="ECO:0000256" key="1">
    <source>
        <dbReference type="SAM" id="Coils"/>
    </source>
</evidence>
<evidence type="ECO:0000256" key="2">
    <source>
        <dbReference type="SAM" id="MobiDB-lite"/>
    </source>
</evidence>
<evidence type="ECO:0000313" key="3">
    <source>
        <dbReference type="EMBL" id="TDL25080.1"/>
    </source>
</evidence>
<name>A0A4Y7QDY1_9AGAM</name>
<dbReference type="VEuPathDB" id="FungiDB:BD410DRAFT_801771"/>
<feature type="compositionally biased region" description="Polar residues" evidence="2">
    <location>
        <begin position="196"/>
        <end position="207"/>
    </location>
</feature>
<accession>A0A4Y7QDY1</accession>
<feature type="region of interest" description="Disordered" evidence="2">
    <location>
        <begin position="116"/>
        <end position="244"/>
    </location>
</feature>
<keyword evidence="4" id="KW-1185">Reference proteome</keyword>
<feature type="coiled-coil region" evidence="1">
    <location>
        <begin position="1103"/>
        <end position="1140"/>
    </location>
</feature>
<feature type="compositionally biased region" description="Polar residues" evidence="2">
    <location>
        <begin position="119"/>
        <end position="139"/>
    </location>
</feature>
<feature type="compositionally biased region" description="Low complexity" evidence="2">
    <location>
        <begin position="1155"/>
        <end position="1167"/>
    </location>
</feature>
<reference evidence="3 4" key="1">
    <citation type="submission" date="2018-06" db="EMBL/GenBank/DDBJ databases">
        <title>A transcriptomic atlas of mushroom development highlights an independent origin of complex multicellularity.</title>
        <authorList>
            <consortium name="DOE Joint Genome Institute"/>
            <person name="Krizsan K."/>
            <person name="Almasi E."/>
            <person name="Merenyi Z."/>
            <person name="Sahu N."/>
            <person name="Viragh M."/>
            <person name="Koszo T."/>
            <person name="Mondo S."/>
            <person name="Kiss B."/>
            <person name="Balint B."/>
            <person name="Kues U."/>
            <person name="Barry K."/>
            <person name="Hegedus J.C."/>
            <person name="Henrissat B."/>
            <person name="Johnson J."/>
            <person name="Lipzen A."/>
            <person name="Ohm R."/>
            <person name="Nagy I."/>
            <person name="Pangilinan J."/>
            <person name="Yan J."/>
            <person name="Xiong Y."/>
            <person name="Grigoriev I.V."/>
            <person name="Hibbett D.S."/>
            <person name="Nagy L.G."/>
        </authorList>
    </citation>
    <scope>NUCLEOTIDE SEQUENCE [LARGE SCALE GENOMIC DNA]</scope>
    <source>
        <strain evidence="3 4">SZMC22713</strain>
    </source>
</reference>
<keyword evidence="1" id="KW-0175">Coiled coil</keyword>
<organism evidence="3 4">
    <name type="scientific">Rickenella mellea</name>
    <dbReference type="NCBI Taxonomy" id="50990"/>
    <lineage>
        <taxon>Eukaryota</taxon>
        <taxon>Fungi</taxon>
        <taxon>Dikarya</taxon>
        <taxon>Basidiomycota</taxon>
        <taxon>Agaricomycotina</taxon>
        <taxon>Agaricomycetes</taxon>
        <taxon>Hymenochaetales</taxon>
        <taxon>Rickenellaceae</taxon>
        <taxon>Rickenella</taxon>
    </lineage>
</organism>
<proteinExistence type="predicted"/>
<dbReference type="OrthoDB" id="2990096at2759"/>
<feature type="compositionally biased region" description="Basic and acidic residues" evidence="2">
    <location>
        <begin position="161"/>
        <end position="175"/>
    </location>
</feature>
<dbReference type="AlphaFoldDB" id="A0A4Y7QDY1"/>
<sequence>MSEVPNFPLSAVKAYREFTTTQLFPPIMASLNHDPYFSLETPEEWVSERAFRLFDHIRRDFKRVKRVQFEGPGSFGRILPLNIIAHPYFELGNAGAWAQPKPFHVYWDLNSGESDRISPHSQSLGSNAPNSATIEQDTCLSSPLPPSSPPMTSSTRSNLTFKEDFDPARSDDKFPPQKVEPQSPMLLLTNPPSIPLVSSTSQSNSRFSADWNISDDDSPPLKTEPQSSMPPPTRATASSPIIISSDSDGSIPLNVLSRKRTAGSAKRKCAISSSDVSDGEDCIVALVEHSDQRRDKGGKGKRKASRTMNSSDASACEDFASGSPHPVIRLHTSPYDLWVAQVESQNFPQNDDPDLFPRISNQDLPVYLAGQFLHPSPQLGQSLEGLTLRLNTSASGSGSGLVSHGSRYTCDFTDPWEQIQVIILKKSLGLDLCGPQTSGAEVRETVHNRCIHMKRETNCLNFQHKDQESWKGTTGHAPGNSKVFCLGDDPGECASVGVQCWQAKLRCNGLCVCEFFDENILKDCERYEPNVEEMQERWQLELDANPIVSLVLTKERIRFYQRAIAAKCRLPTCTGQPVVRALSESKAPSQDGKYHFVSCSEFGGDTYDHIYIPIPSNVDERQFLHLIHTSLMGRYKSEVLSNENLIRKAVVILSNAHNHPIHPKSKPTFDEKEHFKEAVDVGGRLAPSTSAVYDGKSMAESSPAYFNKRLVRDAIRDVKLVEYPNGMDWEGVVCEHAKELKLPPDERYIQAVVTKGDFRIVVVMLPRLAVLVHDASYLVIDFTFKRVRGTMNEWEIVIFSDIPSLVCSAIAALVKLFVKYELPKDVPAGDIARLKSILRLNTQAEIDDWHTFCRNSPFTSVQTNKVIIARLVYLSGQVNFEKNCDLDLWETSPDPDPDALVFSLSWDLTPGHSNLVETAHAARNAETSIQVPILTAILELSKETRCRAGALTASRSRPQHPTITTNKVANLLRKVATPTIERDADALTNSVLTLSRTCLQETSHLFSDIEKANKIVLMNKECILPNRWNGPKHREIHNQQRRAWGAEKKHLREADKAEYLELTTLLDQLKQEKTASMQRTRDLKPCIDVLKAINAGVQTASEEEELRLANRELTEQLDRRRELTQRIKELTDKSKAMKDLDLNGVRLNGGRPARTTASTVGTTSSSGIADVVNDENITYSDNLQVQSQPQPLTDNPIDPSFDESETDYNHIRHYTGVYEFDVNQAYDLMPPDTMFSEPYDSLMDSEAMQAAFSAATFHPSEFNGNFFPSFDSNPGY</sequence>
<gene>
    <name evidence="3" type="ORF">BD410DRAFT_801771</name>
</gene>
<feature type="region of interest" description="Disordered" evidence="2">
    <location>
        <begin position="291"/>
        <end position="318"/>
    </location>
</feature>
<dbReference type="Proteomes" id="UP000294933">
    <property type="component" value="Unassembled WGS sequence"/>
</dbReference>
<evidence type="ECO:0000313" key="4">
    <source>
        <dbReference type="Proteomes" id="UP000294933"/>
    </source>
</evidence>
<protein>
    <submittedName>
        <fullName evidence="3">Uncharacterized protein</fullName>
    </submittedName>
</protein>